<keyword evidence="3" id="KW-1185">Reference proteome</keyword>
<dbReference type="InterPro" id="IPR011646">
    <property type="entry name" value="KAP_P-loop"/>
</dbReference>
<dbReference type="OrthoDB" id="9781752at2"/>
<dbReference type="GO" id="GO:0017111">
    <property type="term" value="F:ribonucleoside triphosphate phosphatase activity"/>
    <property type="evidence" value="ECO:0007669"/>
    <property type="project" value="InterPro"/>
</dbReference>
<dbReference type="InterPro" id="IPR004948">
    <property type="entry name" value="Nuc-triphosphatase_THEP1"/>
</dbReference>
<dbReference type="Pfam" id="PF03266">
    <property type="entry name" value="NTPase_1"/>
    <property type="match status" value="1"/>
</dbReference>
<dbReference type="EMBL" id="LSGP01000005">
    <property type="protein sequence ID" value="KYZ77911.1"/>
    <property type="molecule type" value="Genomic_DNA"/>
</dbReference>
<dbReference type="Pfam" id="PF07693">
    <property type="entry name" value="KAP_NTPase"/>
    <property type="match status" value="1"/>
</dbReference>
<organism evidence="2 3">
    <name type="scientific">Anaerosporomusa subterranea</name>
    <dbReference type="NCBI Taxonomy" id="1794912"/>
    <lineage>
        <taxon>Bacteria</taxon>
        <taxon>Bacillati</taxon>
        <taxon>Bacillota</taxon>
        <taxon>Negativicutes</taxon>
        <taxon>Acetonemataceae</taxon>
        <taxon>Anaerosporomusa</taxon>
    </lineage>
</organism>
<reference evidence="2 3" key="1">
    <citation type="submission" date="2016-02" db="EMBL/GenBank/DDBJ databases">
        <title>Anaerosporomusa subterraneum gen. nov., sp. nov., a spore-forming obligate anaerobe isolated from saprolite.</title>
        <authorList>
            <person name="Choi J.K."/>
            <person name="Shah M."/>
            <person name="Yee N."/>
        </authorList>
    </citation>
    <scope>NUCLEOTIDE SEQUENCE [LARGE SCALE GENOMIC DNA]</scope>
    <source>
        <strain evidence="2 3">RU4</strain>
    </source>
</reference>
<proteinExistence type="predicted"/>
<dbReference type="STRING" id="1794912.AXX12_16740"/>
<dbReference type="Proteomes" id="UP000076268">
    <property type="component" value="Unassembled WGS sequence"/>
</dbReference>
<accession>A0A154BVE5</accession>
<evidence type="ECO:0000259" key="1">
    <source>
        <dbReference type="Pfam" id="PF07693"/>
    </source>
</evidence>
<dbReference type="InterPro" id="IPR027417">
    <property type="entry name" value="P-loop_NTPase"/>
</dbReference>
<sequence length="363" mass="39600">MPTGSVRHFFPGGNTPQGFVSYYDYIISPNAKRIFILKGGPGTGKSTFMKRIGAEMNAAGFAVEHHHCSSDNNSLDGIVIPALEIAFIDGTAPHITDPKNPGCVDEIIHLGDYWNESDIVKHKTDILACNAKIKTSFQRAYRLLRSARALYDDWEAVNTAALNTATANVMAADLTAALFPSVQTVGSGKTRKLFVSAITPNGSVNYLNSLVGTMPSRYIITGAPGSGKSTIVQKIANAANEKGLDVELFYCPFDPLKPEHLIIPALGIAVATSIEPHTVSTDGAAKIVDMDNCLDQTVLANNQEATKYDKTMYHELFSKAVSSIYQAKQLHDELEQYYIPYMDFAGIEILWKKTLDRVLAYAN</sequence>
<dbReference type="RefSeq" id="WP_066237370.1">
    <property type="nucleotide sequence ID" value="NZ_LSGP01000005.1"/>
</dbReference>
<dbReference type="SUPFAM" id="SSF52540">
    <property type="entry name" value="P-loop containing nucleoside triphosphate hydrolases"/>
    <property type="match status" value="2"/>
</dbReference>
<evidence type="ECO:0000313" key="2">
    <source>
        <dbReference type="EMBL" id="KYZ77911.1"/>
    </source>
</evidence>
<dbReference type="Gene3D" id="3.40.50.300">
    <property type="entry name" value="P-loop containing nucleotide triphosphate hydrolases"/>
    <property type="match status" value="1"/>
</dbReference>
<dbReference type="AlphaFoldDB" id="A0A154BVE5"/>
<protein>
    <recommendedName>
        <fullName evidence="1">KAP NTPase domain-containing protein</fullName>
    </recommendedName>
</protein>
<name>A0A154BVE5_ANASB</name>
<comment type="caution">
    <text evidence="2">The sequence shown here is derived from an EMBL/GenBank/DDBJ whole genome shotgun (WGS) entry which is preliminary data.</text>
</comment>
<gene>
    <name evidence="2" type="ORF">AXX12_16740</name>
</gene>
<evidence type="ECO:0000313" key="3">
    <source>
        <dbReference type="Proteomes" id="UP000076268"/>
    </source>
</evidence>
<feature type="domain" description="KAP NTPase" evidence="1">
    <location>
        <begin position="22"/>
        <end position="198"/>
    </location>
</feature>